<keyword evidence="2" id="KW-1185">Reference proteome</keyword>
<dbReference type="Proteomes" id="UP000789375">
    <property type="component" value="Unassembled WGS sequence"/>
</dbReference>
<accession>A0A9N9DLV6</accession>
<dbReference type="AlphaFoldDB" id="A0A9N9DLV6"/>
<protein>
    <submittedName>
        <fullName evidence="1">10007_t:CDS:1</fullName>
    </submittedName>
</protein>
<sequence>MGSKNQRPKTSSLLHTGNCTDDMPKSRWLMLIFRLLFRQFFAWHHADDAPRLSWQFKIFYGISIDEGTPKNSDTKCTSSSRIVEKTCLGPQLSINEIDFGLKR</sequence>
<reference evidence="1" key="1">
    <citation type="submission" date="2021-06" db="EMBL/GenBank/DDBJ databases">
        <authorList>
            <person name="Kallberg Y."/>
            <person name="Tangrot J."/>
            <person name="Rosling A."/>
        </authorList>
    </citation>
    <scope>NUCLEOTIDE SEQUENCE</scope>
    <source>
        <strain evidence="1">87-6 pot B 2015</strain>
    </source>
</reference>
<organism evidence="1 2">
    <name type="scientific">Funneliformis mosseae</name>
    <name type="common">Endomycorrhizal fungus</name>
    <name type="synonym">Glomus mosseae</name>
    <dbReference type="NCBI Taxonomy" id="27381"/>
    <lineage>
        <taxon>Eukaryota</taxon>
        <taxon>Fungi</taxon>
        <taxon>Fungi incertae sedis</taxon>
        <taxon>Mucoromycota</taxon>
        <taxon>Glomeromycotina</taxon>
        <taxon>Glomeromycetes</taxon>
        <taxon>Glomerales</taxon>
        <taxon>Glomeraceae</taxon>
        <taxon>Funneliformis</taxon>
    </lineage>
</organism>
<evidence type="ECO:0000313" key="1">
    <source>
        <dbReference type="EMBL" id="CAG8645605.1"/>
    </source>
</evidence>
<gene>
    <name evidence="1" type="ORF">FMOSSE_LOCUS11214</name>
</gene>
<comment type="caution">
    <text evidence="1">The sequence shown here is derived from an EMBL/GenBank/DDBJ whole genome shotgun (WGS) entry which is preliminary data.</text>
</comment>
<proteinExistence type="predicted"/>
<dbReference type="EMBL" id="CAJVPP010004201">
    <property type="protein sequence ID" value="CAG8645605.1"/>
    <property type="molecule type" value="Genomic_DNA"/>
</dbReference>
<name>A0A9N9DLV6_FUNMO</name>
<evidence type="ECO:0000313" key="2">
    <source>
        <dbReference type="Proteomes" id="UP000789375"/>
    </source>
</evidence>